<dbReference type="EC" id="6.5.1.8" evidence="1"/>
<dbReference type="PANTHER" id="PTHR43749:SF2">
    <property type="entry name" value="RNA-SPLICING LIGASE RTCB"/>
    <property type="match status" value="1"/>
</dbReference>
<evidence type="ECO:0000256" key="11">
    <source>
        <dbReference type="PIRSR" id="PIRSR601233-3"/>
    </source>
</evidence>
<dbReference type="EMBL" id="AORC01000009">
    <property type="protein sequence ID" value="EYT49491.1"/>
    <property type="molecule type" value="Genomic_DNA"/>
</dbReference>
<dbReference type="STRING" id="1249481.D641_0108755"/>
<evidence type="ECO:0000256" key="10">
    <source>
        <dbReference type="PIRSR" id="PIRSR601233-2"/>
    </source>
</evidence>
<evidence type="ECO:0000256" key="6">
    <source>
        <dbReference type="ARBA" id="ARBA00023134"/>
    </source>
</evidence>
<sequence>MHRITDRLYNWASILDDVTLEQARTTASMPFVSPHLALMPDAHLGKGATVGSVIPTDRAIIPAAVGVDIGCGMIAVRTQWSADQVRGAGPLVRLREGIEARVPVSAGKHNRRLTDSADRRTDRLAQRYTELLAGYHETWGSGTGGSGSSPVPASPDDHASNWRLQLGTLGSGNHFIEITVDQEQRVWAFLHSGSRGIGNRIAQHHIAVAAEYCRKHWVELPDRDLAYLVEDTPGFDLYIAELLWAQEFARENREEMMDRTLEALSEHMGAPAERFEEINCHHNFTQRERHFGKQLWISRKGAISAREGELGLIPGSMGTASYVVRGLGNRMAFHSSPHGAGRSYSRSRARKTFTVQQLREAMAGIEYRDTDAFIDEIPAAYKDIDQVMADASDLVEVVRRFSQIVNVKGD</sequence>
<dbReference type="InterPro" id="IPR052915">
    <property type="entry name" value="RtcB-like"/>
</dbReference>
<gene>
    <name evidence="12" type="ORF">D641_0108755</name>
</gene>
<feature type="binding site" evidence="10">
    <location>
        <begin position="338"/>
        <end position="341"/>
    </location>
    <ligand>
        <name>GMP</name>
        <dbReference type="ChEBI" id="CHEBI:58115"/>
    </ligand>
</feature>
<dbReference type="Pfam" id="PF01139">
    <property type="entry name" value="RtcB"/>
    <property type="match status" value="1"/>
</dbReference>
<dbReference type="InterPro" id="IPR036025">
    <property type="entry name" value="RtcB-like_sf"/>
</dbReference>
<evidence type="ECO:0000256" key="7">
    <source>
        <dbReference type="ARBA" id="ARBA00023211"/>
    </source>
</evidence>
<keyword evidence="12" id="KW-0808">Transferase</keyword>
<dbReference type="Gene3D" id="3.90.1860.10">
    <property type="entry name" value="tRNA-splicing ligase RtcB"/>
    <property type="match status" value="1"/>
</dbReference>
<dbReference type="Proteomes" id="UP000019754">
    <property type="component" value="Unassembled WGS sequence"/>
</dbReference>
<evidence type="ECO:0000313" key="12">
    <source>
        <dbReference type="EMBL" id="EYT49491.1"/>
    </source>
</evidence>
<keyword evidence="4 10" id="KW-0547">Nucleotide-binding</keyword>
<feature type="active site" description="GMP-histidine intermediate" evidence="9">
    <location>
        <position position="338"/>
    </location>
</feature>
<evidence type="ECO:0000256" key="1">
    <source>
        <dbReference type="ARBA" id="ARBA00012726"/>
    </source>
</evidence>
<comment type="catalytic activity">
    <reaction evidence="8">
        <text>a 3'-end 3'-phospho-ribonucleotide-RNA + a 5'-end dephospho-ribonucleoside-RNA + GTP = a ribonucleotidyl-ribonucleotide-RNA + GMP + diphosphate</text>
        <dbReference type="Rhea" id="RHEA:68076"/>
        <dbReference type="Rhea" id="RHEA-COMP:10463"/>
        <dbReference type="Rhea" id="RHEA-COMP:13936"/>
        <dbReference type="Rhea" id="RHEA-COMP:17355"/>
        <dbReference type="ChEBI" id="CHEBI:33019"/>
        <dbReference type="ChEBI" id="CHEBI:37565"/>
        <dbReference type="ChEBI" id="CHEBI:58115"/>
        <dbReference type="ChEBI" id="CHEBI:83062"/>
        <dbReference type="ChEBI" id="CHEBI:138284"/>
        <dbReference type="ChEBI" id="CHEBI:173118"/>
        <dbReference type="EC" id="6.5.1.8"/>
    </reaction>
</comment>
<evidence type="ECO:0000256" key="9">
    <source>
        <dbReference type="PIRSR" id="PIRSR601233-1"/>
    </source>
</evidence>
<dbReference type="SUPFAM" id="SSF103365">
    <property type="entry name" value="Hypothetical protein PH1602"/>
    <property type="match status" value="1"/>
</dbReference>
<keyword evidence="2" id="KW-0436">Ligase</keyword>
<keyword evidence="5" id="KW-0692">RNA repair</keyword>
<dbReference type="GO" id="GO:0030145">
    <property type="term" value="F:manganese ion binding"/>
    <property type="evidence" value="ECO:0007669"/>
    <property type="project" value="TreeGrafter"/>
</dbReference>
<accession>A0A022KU37</accession>
<evidence type="ECO:0000256" key="8">
    <source>
        <dbReference type="ARBA" id="ARBA00047746"/>
    </source>
</evidence>
<evidence type="ECO:0000256" key="2">
    <source>
        <dbReference type="ARBA" id="ARBA00022598"/>
    </source>
</evidence>
<feature type="binding site" evidence="10">
    <location>
        <begin position="282"/>
        <end position="283"/>
    </location>
    <ligand>
        <name>GMP</name>
        <dbReference type="ChEBI" id="CHEBI:58115"/>
    </ligand>
</feature>
<keyword evidence="13" id="KW-1185">Reference proteome</keyword>
<proteinExistence type="predicted"/>
<feature type="binding site" evidence="10">
    <location>
        <position position="408"/>
    </location>
    <ligand>
        <name>GMP</name>
        <dbReference type="ChEBI" id="CHEBI:58115"/>
    </ligand>
</feature>
<dbReference type="PANTHER" id="PTHR43749">
    <property type="entry name" value="RNA-SPLICING LIGASE RTCB"/>
    <property type="match status" value="1"/>
</dbReference>
<evidence type="ECO:0000313" key="13">
    <source>
        <dbReference type="Proteomes" id="UP000019754"/>
    </source>
</evidence>
<feature type="binding site" evidence="11">
    <location>
        <position position="282"/>
    </location>
    <ligand>
        <name>Mn(2+)</name>
        <dbReference type="ChEBI" id="CHEBI:29035"/>
        <label>2</label>
    </ligand>
</feature>
<comment type="cofactor">
    <cofactor evidence="11">
        <name>Mn(2+)</name>
        <dbReference type="ChEBI" id="CHEBI:29035"/>
    </cofactor>
    <text evidence="11">Binds 2 manganese ions per subunit.</text>
</comment>
<comment type="caution">
    <text evidence="12">The sequence shown here is derived from an EMBL/GenBank/DDBJ whole genome shotgun (WGS) entry which is preliminary data.</text>
</comment>
<keyword evidence="7 11" id="KW-0464">Manganese</keyword>
<dbReference type="InterPro" id="IPR001233">
    <property type="entry name" value="RtcB"/>
</dbReference>
<feature type="binding site" evidence="11">
    <location>
        <position position="68"/>
    </location>
    <ligand>
        <name>Mn(2+)</name>
        <dbReference type="ChEBI" id="CHEBI:29035"/>
        <label>1</label>
    </ligand>
</feature>
<evidence type="ECO:0000256" key="4">
    <source>
        <dbReference type="ARBA" id="ARBA00022741"/>
    </source>
</evidence>
<dbReference type="GO" id="GO:0003909">
    <property type="term" value="F:DNA ligase activity"/>
    <property type="evidence" value="ECO:0007669"/>
    <property type="project" value="TreeGrafter"/>
</dbReference>
<dbReference type="GO" id="GO:0006396">
    <property type="term" value="P:RNA processing"/>
    <property type="evidence" value="ECO:0007669"/>
    <property type="project" value="InterPro"/>
</dbReference>
<keyword evidence="3 11" id="KW-0479">Metal-binding</keyword>
<dbReference type="GO" id="GO:0006281">
    <property type="term" value="P:DNA repair"/>
    <property type="evidence" value="ECO:0007669"/>
    <property type="project" value="TreeGrafter"/>
</dbReference>
<dbReference type="HOGENOM" id="CLU_022279_1_1_11"/>
<dbReference type="GO" id="GO:0005525">
    <property type="term" value="F:GTP binding"/>
    <property type="evidence" value="ECO:0007669"/>
    <property type="project" value="UniProtKB-KW"/>
</dbReference>
<organism evidence="12 13">
    <name type="scientific">Brachybacterium muris UCD-AY4</name>
    <dbReference type="NCBI Taxonomy" id="1249481"/>
    <lineage>
        <taxon>Bacteria</taxon>
        <taxon>Bacillati</taxon>
        <taxon>Actinomycetota</taxon>
        <taxon>Actinomycetes</taxon>
        <taxon>Micrococcales</taxon>
        <taxon>Dermabacteraceae</taxon>
        <taxon>Brachybacterium</taxon>
    </lineage>
</organism>
<dbReference type="GO" id="GO:0016740">
    <property type="term" value="F:transferase activity"/>
    <property type="evidence" value="ECO:0007669"/>
    <property type="project" value="UniProtKB-KW"/>
</dbReference>
<dbReference type="AlphaFoldDB" id="A0A022KU37"/>
<protein>
    <recommendedName>
        <fullName evidence="1">3'-phosphate/5'-hydroxy nucleic acid ligase</fullName>
        <ecNumber evidence="1">6.5.1.8</ecNumber>
    </recommendedName>
</protein>
<feature type="binding site" evidence="10">
    <location>
        <begin position="173"/>
        <end position="177"/>
    </location>
    <ligand>
        <name>GMP</name>
        <dbReference type="ChEBI" id="CHEBI:58115"/>
    </ligand>
</feature>
<name>A0A022KU37_9MICO</name>
<dbReference type="GO" id="GO:0170057">
    <property type="term" value="F:RNA ligase (GTP) activity"/>
    <property type="evidence" value="ECO:0007669"/>
    <property type="project" value="UniProtKB-EC"/>
</dbReference>
<feature type="binding site" evidence="10">
    <location>
        <begin position="314"/>
        <end position="317"/>
    </location>
    <ligand>
        <name>GMP</name>
        <dbReference type="ChEBI" id="CHEBI:58115"/>
    </ligand>
</feature>
<reference evidence="12 13" key="1">
    <citation type="journal article" date="2013" name="Genome Announc.">
        <title>Draft genome sequence of an Actinobacterium, Brachybacterium muris strain UCD-AY4.</title>
        <authorList>
            <person name="Lo J.R."/>
            <person name="Lang J.M."/>
            <person name="Darling A.E."/>
            <person name="Eisen J.A."/>
            <person name="Coil D.A."/>
        </authorList>
    </citation>
    <scope>NUCLEOTIDE SEQUENCE [LARGE SCALE GENOMIC DNA]</scope>
    <source>
        <strain evidence="12 13">UCD-AY4</strain>
    </source>
</reference>
<feature type="binding site" evidence="11">
    <location>
        <position position="191"/>
    </location>
    <ligand>
        <name>Mn(2+)</name>
        <dbReference type="ChEBI" id="CHEBI:29035"/>
        <label>2</label>
    </ligand>
</feature>
<evidence type="ECO:0000256" key="5">
    <source>
        <dbReference type="ARBA" id="ARBA00022800"/>
    </source>
</evidence>
<keyword evidence="6 10" id="KW-0342">GTP-binding</keyword>
<dbReference type="GO" id="GO:0042245">
    <property type="term" value="P:RNA repair"/>
    <property type="evidence" value="ECO:0007669"/>
    <property type="project" value="UniProtKB-KW"/>
</dbReference>
<feature type="binding site" evidence="10">
    <location>
        <position position="321"/>
    </location>
    <ligand>
        <name>GMP</name>
        <dbReference type="ChEBI" id="CHEBI:58115"/>
    </ligand>
</feature>
<evidence type="ECO:0000256" key="3">
    <source>
        <dbReference type="ARBA" id="ARBA00022723"/>
    </source>
</evidence>
<feature type="binding site" evidence="11">
    <location>
        <position position="174"/>
    </location>
    <ligand>
        <name>Mn(2+)</name>
        <dbReference type="ChEBI" id="CHEBI:29035"/>
        <label>1</label>
    </ligand>
</feature>